<accession>A0ACB9PA54</accession>
<reference evidence="1 2" key="1">
    <citation type="journal article" date="2022" name="DNA Res.">
        <title>Chromosomal-level genome assembly of the orchid tree Bauhinia variegata (Leguminosae; Cercidoideae) supports the allotetraploid origin hypothesis of Bauhinia.</title>
        <authorList>
            <person name="Zhong Y."/>
            <person name="Chen Y."/>
            <person name="Zheng D."/>
            <person name="Pang J."/>
            <person name="Liu Y."/>
            <person name="Luo S."/>
            <person name="Meng S."/>
            <person name="Qian L."/>
            <person name="Wei D."/>
            <person name="Dai S."/>
            <person name="Zhou R."/>
        </authorList>
    </citation>
    <scope>NUCLEOTIDE SEQUENCE [LARGE SCALE GENOMIC DNA]</scope>
    <source>
        <strain evidence="1">BV-YZ2020</strain>
    </source>
</reference>
<protein>
    <submittedName>
        <fullName evidence="1">Uncharacterized protein</fullName>
    </submittedName>
</protein>
<comment type="caution">
    <text evidence="1">The sequence shown here is derived from an EMBL/GenBank/DDBJ whole genome shotgun (WGS) entry which is preliminary data.</text>
</comment>
<name>A0ACB9PA54_BAUVA</name>
<sequence length="286" mass="32452">MTAAVSLLITLFGSLLLVAASAYPFYQNFYVGWGGDRAQFLDNGELLTLSLDKDSGSGFQSKHKYLFAKIDMQIKLVPGNSAGIVTAFYLASHGRHHDEIDFEFLGNLSGDPYILHTNIFCRGKGKREQQFYLWFDPTADFHNYTILWNSHLILFLVDGIPIRAHKNLKRKGIPFPKHQPMSVYSSIWNADDWATMGGLVKTNWSEAPFIASYKGFGVKGCVWREVSSNCNTSSSNKRWLSHQLDYASEGQMKWVQNNFMIYNYCLDAKNFVLGFPPPECNVRSNN</sequence>
<evidence type="ECO:0000313" key="2">
    <source>
        <dbReference type="Proteomes" id="UP000828941"/>
    </source>
</evidence>
<organism evidence="1 2">
    <name type="scientific">Bauhinia variegata</name>
    <name type="common">Purple orchid tree</name>
    <name type="synonym">Phanera variegata</name>
    <dbReference type="NCBI Taxonomy" id="167791"/>
    <lineage>
        <taxon>Eukaryota</taxon>
        <taxon>Viridiplantae</taxon>
        <taxon>Streptophyta</taxon>
        <taxon>Embryophyta</taxon>
        <taxon>Tracheophyta</taxon>
        <taxon>Spermatophyta</taxon>
        <taxon>Magnoliopsida</taxon>
        <taxon>eudicotyledons</taxon>
        <taxon>Gunneridae</taxon>
        <taxon>Pentapetalae</taxon>
        <taxon>rosids</taxon>
        <taxon>fabids</taxon>
        <taxon>Fabales</taxon>
        <taxon>Fabaceae</taxon>
        <taxon>Cercidoideae</taxon>
        <taxon>Cercideae</taxon>
        <taxon>Bauhiniinae</taxon>
        <taxon>Bauhinia</taxon>
    </lineage>
</organism>
<gene>
    <name evidence="1" type="ORF">L6164_012491</name>
</gene>
<proteinExistence type="predicted"/>
<keyword evidence="2" id="KW-1185">Reference proteome</keyword>
<dbReference type="Proteomes" id="UP000828941">
    <property type="component" value="Chromosome 5"/>
</dbReference>
<evidence type="ECO:0000313" key="1">
    <source>
        <dbReference type="EMBL" id="KAI4345360.1"/>
    </source>
</evidence>
<dbReference type="EMBL" id="CM039430">
    <property type="protein sequence ID" value="KAI4345360.1"/>
    <property type="molecule type" value="Genomic_DNA"/>
</dbReference>